<dbReference type="Pfam" id="PF00266">
    <property type="entry name" value="Aminotran_5"/>
    <property type="match status" value="1"/>
</dbReference>
<dbReference type="AlphaFoldDB" id="A0A832ULQ6"/>
<keyword evidence="3 7" id="KW-0032">Aminotransferase</keyword>
<comment type="caution">
    <text evidence="7">The sequence shown here is derived from an EMBL/GenBank/DDBJ whole genome shotgun (WGS) entry which is preliminary data.</text>
</comment>
<evidence type="ECO:0000256" key="3">
    <source>
        <dbReference type="ARBA" id="ARBA00022576"/>
    </source>
</evidence>
<dbReference type="PANTHER" id="PTHR21152">
    <property type="entry name" value="AMINOTRANSFERASE CLASS V"/>
    <property type="match status" value="1"/>
</dbReference>
<keyword evidence="5" id="KW-0663">Pyridoxal phosphate</keyword>
<dbReference type="Gene3D" id="3.40.640.10">
    <property type="entry name" value="Type I PLP-dependent aspartate aminotransferase-like (Major domain)"/>
    <property type="match status" value="1"/>
</dbReference>
<dbReference type="InterPro" id="IPR015421">
    <property type="entry name" value="PyrdxlP-dep_Trfase_major"/>
</dbReference>
<dbReference type="PANTHER" id="PTHR21152:SF24">
    <property type="entry name" value="ALANINE--GLYOXYLATE AMINOTRANSFERASE 1"/>
    <property type="match status" value="1"/>
</dbReference>
<gene>
    <name evidence="7" type="ORF">H1011_01605</name>
</gene>
<dbReference type="EMBL" id="DVAD01000009">
    <property type="protein sequence ID" value="HIJ99503.1"/>
    <property type="molecule type" value="Genomic_DNA"/>
</dbReference>
<dbReference type="PIRSF" id="PIRSF000524">
    <property type="entry name" value="SPT"/>
    <property type="match status" value="1"/>
</dbReference>
<evidence type="ECO:0000259" key="6">
    <source>
        <dbReference type="Pfam" id="PF00266"/>
    </source>
</evidence>
<dbReference type="GO" id="GO:0008453">
    <property type="term" value="F:alanine-glyoxylate transaminase activity"/>
    <property type="evidence" value="ECO:0007669"/>
    <property type="project" value="TreeGrafter"/>
</dbReference>
<dbReference type="InterPro" id="IPR015424">
    <property type="entry name" value="PyrdxlP-dep_Trfase"/>
</dbReference>
<dbReference type="InterPro" id="IPR015422">
    <property type="entry name" value="PyrdxlP-dep_Trfase_small"/>
</dbReference>
<keyword evidence="4" id="KW-0808">Transferase</keyword>
<organism evidence="7 8">
    <name type="scientific">Candidatus Undinarchaeum marinum</name>
    <dbReference type="NCBI Taxonomy" id="2756141"/>
    <lineage>
        <taxon>Archaea</taxon>
        <taxon>Candidatus Undinarchaeota</taxon>
        <taxon>Candidatus Undinarchaeia</taxon>
        <taxon>Candidatus Undinarchaeales</taxon>
        <taxon>Candidatus Undinarchaeaceae</taxon>
        <taxon>Candidatus Undinarchaeum</taxon>
    </lineage>
</organism>
<feature type="domain" description="Aminotransferase class V" evidence="6">
    <location>
        <begin position="20"/>
        <end position="313"/>
    </location>
</feature>
<dbReference type="InterPro" id="IPR024169">
    <property type="entry name" value="SP_NH2Trfase/AEP_transaminase"/>
</dbReference>
<evidence type="ECO:0000256" key="5">
    <source>
        <dbReference type="ARBA" id="ARBA00022898"/>
    </source>
</evidence>
<comment type="similarity">
    <text evidence="2">Belongs to the class-V pyridoxal-phosphate-dependent aminotransferase family.</text>
</comment>
<dbReference type="FunFam" id="3.40.640.10:FF:000027">
    <property type="entry name" value="Serine--pyruvate aminotransferase, mitochondrial"/>
    <property type="match status" value="1"/>
</dbReference>
<accession>A0A832ULQ6</accession>
<dbReference type="GO" id="GO:0019265">
    <property type="term" value="P:glycine biosynthetic process, by transamination of glyoxylate"/>
    <property type="evidence" value="ECO:0007669"/>
    <property type="project" value="TreeGrafter"/>
</dbReference>
<dbReference type="InterPro" id="IPR000192">
    <property type="entry name" value="Aminotrans_V_dom"/>
</dbReference>
<comment type="cofactor">
    <cofactor evidence="1">
        <name>pyridoxal 5'-phosphate</name>
        <dbReference type="ChEBI" id="CHEBI:597326"/>
    </cofactor>
</comment>
<proteinExistence type="inferred from homology"/>
<dbReference type="GO" id="GO:0004760">
    <property type="term" value="F:L-serine-pyruvate transaminase activity"/>
    <property type="evidence" value="ECO:0007669"/>
    <property type="project" value="TreeGrafter"/>
</dbReference>
<evidence type="ECO:0000256" key="1">
    <source>
        <dbReference type="ARBA" id="ARBA00001933"/>
    </source>
</evidence>
<name>A0A832ULQ6_9ARCH</name>
<evidence type="ECO:0000256" key="4">
    <source>
        <dbReference type="ARBA" id="ARBA00022679"/>
    </source>
</evidence>
<protein>
    <submittedName>
        <fullName evidence="7">Alanine--glyoxylate aminotransferase family protein</fullName>
    </submittedName>
</protein>
<evidence type="ECO:0000313" key="7">
    <source>
        <dbReference type="EMBL" id="HIJ99503.1"/>
    </source>
</evidence>
<dbReference type="Proteomes" id="UP000604391">
    <property type="component" value="Unassembled WGS sequence"/>
</dbReference>
<keyword evidence="8" id="KW-1185">Reference proteome</keyword>
<reference evidence="7 8" key="1">
    <citation type="journal article" name="Nat. Commun.">
        <title>Undinarchaeota illuminate DPANN phylogeny and the impact of gene transfer on archaeal evolution.</title>
        <authorList>
            <person name="Dombrowski N."/>
            <person name="Williams T.A."/>
            <person name="Sun J."/>
            <person name="Woodcroft B.J."/>
            <person name="Lee J.H."/>
            <person name="Minh B.Q."/>
            <person name="Rinke C."/>
            <person name="Spang A."/>
        </authorList>
    </citation>
    <scope>NUCLEOTIDE SEQUENCE [LARGE SCALE GENOMIC DNA]</scope>
    <source>
        <strain evidence="7">MAG_bin17</strain>
    </source>
</reference>
<evidence type="ECO:0000256" key="2">
    <source>
        <dbReference type="ARBA" id="ARBA00009236"/>
    </source>
</evidence>
<dbReference type="Gene3D" id="3.90.1150.10">
    <property type="entry name" value="Aspartate Aminotransferase, domain 1"/>
    <property type="match status" value="1"/>
</dbReference>
<sequence length="350" mass="38555">MVPLLMTPGPTEVPERIRTALAHPIVHHRTPEFTEILDDCGSRLKKVFKTDNTVYTMSGSGTTAMCAALENTVSKGDKVLSIVFGKFSERFRDIALSIGADLETLQFDWGQAPDIEKIEEALDDDVKAVTMVHNETSTGVRADVEAVGKLVKDTNALFICDTISSMAGDNVETDNWNIDLCIAGSQKCFSMPPGIGFLSVSDKAWPVIESKKQNYLTDLNKYRSKYPQTPFTSPISLIFGLQEALSIIEEEGLDKRVQRHRENAEFTRTAVKELGLELYPASEDICSATLTSIRSDRAEEILSALKEKGILVAGAQAPENGKMFRIGHMGSIGRPEIERTLEALKEVLEV</sequence>
<evidence type="ECO:0000313" key="8">
    <source>
        <dbReference type="Proteomes" id="UP000604391"/>
    </source>
</evidence>
<dbReference type="SUPFAM" id="SSF53383">
    <property type="entry name" value="PLP-dependent transferases"/>
    <property type="match status" value="1"/>
</dbReference>